<dbReference type="AlphaFoldDB" id="B6XDI8"/>
<comment type="caution">
    <text evidence="1">The sequence shown here is derived from an EMBL/GenBank/DDBJ whole genome shotgun (WGS) entry which is preliminary data.</text>
</comment>
<evidence type="ECO:0000313" key="1">
    <source>
        <dbReference type="EMBL" id="EEB46539.1"/>
    </source>
</evidence>
<reference evidence="1 2" key="1">
    <citation type="submission" date="2008-10" db="EMBL/GenBank/DDBJ databases">
        <title>Draft genome sequence of Providencia alcalifaciens (DSM 30120).</title>
        <authorList>
            <person name="Sudarsanam P."/>
            <person name="Ley R."/>
            <person name="Guruge J."/>
            <person name="Turnbaugh P.J."/>
            <person name="Mahowald M."/>
            <person name="Liep D."/>
            <person name="Gordon J."/>
        </authorList>
    </citation>
    <scope>NUCLEOTIDE SEQUENCE [LARGE SCALE GENOMIC DNA]</scope>
    <source>
        <strain evidence="1 2">DSM 30120</strain>
    </source>
</reference>
<dbReference type="EMBL" id="ABXW01000029">
    <property type="protein sequence ID" value="EEB46539.1"/>
    <property type="molecule type" value="Genomic_DNA"/>
</dbReference>
<proteinExistence type="predicted"/>
<feature type="non-terminal residue" evidence="1">
    <location>
        <position position="1"/>
    </location>
</feature>
<accession>B6XDI8</accession>
<gene>
    <name evidence="1" type="ORF">PROVALCAL_01410</name>
</gene>
<dbReference type="Proteomes" id="UP000003729">
    <property type="component" value="Unassembled WGS sequence"/>
</dbReference>
<protein>
    <submittedName>
        <fullName evidence="1">Uncharacterized protein</fullName>
    </submittedName>
</protein>
<evidence type="ECO:0000313" key="2">
    <source>
        <dbReference type="Proteomes" id="UP000003729"/>
    </source>
</evidence>
<sequence>GASVYVLITKMAAGNRRDTAKGGGNADNHLCSFSIGAHISWG</sequence>
<name>B6XDI8_9GAMM</name>
<reference evidence="1 2" key="2">
    <citation type="submission" date="2008-10" db="EMBL/GenBank/DDBJ databases">
        <authorList>
            <person name="Fulton L."/>
            <person name="Clifton S."/>
            <person name="Fulton B."/>
            <person name="Xu J."/>
            <person name="Minx P."/>
            <person name="Pepin K.H."/>
            <person name="Johnson M."/>
            <person name="Bhonagiri V."/>
            <person name="Nash W.E."/>
            <person name="Mardis E.R."/>
            <person name="Wilson R.K."/>
        </authorList>
    </citation>
    <scope>NUCLEOTIDE SEQUENCE [LARGE SCALE GENOMIC DNA]</scope>
    <source>
        <strain evidence="1 2">DSM 30120</strain>
    </source>
</reference>
<organism evidence="1 2">
    <name type="scientific">Providencia alcalifaciens DSM 30120</name>
    <dbReference type="NCBI Taxonomy" id="520999"/>
    <lineage>
        <taxon>Bacteria</taxon>
        <taxon>Pseudomonadati</taxon>
        <taxon>Pseudomonadota</taxon>
        <taxon>Gammaproteobacteria</taxon>
        <taxon>Enterobacterales</taxon>
        <taxon>Morganellaceae</taxon>
        <taxon>Providencia</taxon>
    </lineage>
</organism>